<dbReference type="EMBL" id="NAJO01000037">
    <property type="protein sequence ID" value="OQN99985.1"/>
    <property type="molecule type" value="Genomic_DNA"/>
</dbReference>
<reference evidence="3" key="1">
    <citation type="submission" date="2017-03" db="EMBL/GenBank/DDBJ databases">
        <title>Genomes of endolithic fungi from Antarctica.</title>
        <authorList>
            <person name="Coleine C."/>
            <person name="Masonjones S."/>
            <person name="Stajich J.E."/>
        </authorList>
    </citation>
    <scope>NUCLEOTIDE SEQUENCE [LARGE SCALE GENOMIC DNA]</scope>
    <source>
        <strain evidence="3">CCFEE 5527</strain>
    </source>
</reference>
<feature type="compositionally biased region" description="Basic and acidic residues" evidence="1">
    <location>
        <begin position="37"/>
        <end position="137"/>
    </location>
</feature>
<dbReference type="AlphaFoldDB" id="A0A1V8SLF0"/>
<gene>
    <name evidence="2" type="ORF">B0A48_14190</name>
</gene>
<dbReference type="Proteomes" id="UP000192596">
    <property type="component" value="Unassembled WGS sequence"/>
</dbReference>
<proteinExistence type="predicted"/>
<evidence type="ECO:0000313" key="3">
    <source>
        <dbReference type="Proteomes" id="UP000192596"/>
    </source>
</evidence>
<feature type="compositionally biased region" description="Low complexity" evidence="1">
    <location>
        <begin position="184"/>
        <end position="194"/>
    </location>
</feature>
<keyword evidence="3" id="KW-1185">Reference proteome</keyword>
<sequence length="683" mass="76577">MLVTPRLLAMGYLLMYETIALPTGIHLLDMKQSLEDVDDSTARERDKADKDLDDKIRTADQLELKADQAADDKKPKTDKHAEDDVRDGKKSEESAAREKQQTAERAKAEKAEARAKAARDKQVAKDSRLEQGKKIDQDASTSKQRIDDERNAQGKDQSKDAPDVKSGHGDIARPHGPAKKPPRRQLAAEQRAALTPEELHHLDAVERTGKLLDDVEELMDLMQRNEAETSRLDGRMKSIEDGLNVKRQALSDTRAPNTTGYAERITELEFNKQATVSNHNELTKQRTSLGERLQVVGSDSNAALRNTTSSLSSVLENAPAEMQILAKKLVEINTGTRQASLEEPDTIVLGSAPPEQQYVHLGIVGANVYLGRPALLPRAQPVLLDRAYDPKALAGAGPPPPPRIPTIWEPYTPPKLPPGLEYGKIERLTNLATELKPGQLIAKTGLMSAWTAQCIAAFAIQIAIAAAIEAAFNKMSDGLLAREQSRGIAQMFEAFEEGHVDLPTLFKGYARFFWKAPLKGWGVGVWNYMKYTWHWMSIVTGLNKVPELFDSFKGWIKDNTKIDEAWNKIPEFYHSAKNWVKDHTKLDEAFHWTKNWIEDHTKLDEAVGWIKDHTKLNEAWHAVKNWFKGLFGHKDKRDVISRRSEEKGNVDQREFMTALMRSSGAFFPAAPRAHSKRDLLPIV</sequence>
<evidence type="ECO:0000313" key="2">
    <source>
        <dbReference type="EMBL" id="OQN99985.1"/>
    </source>
</evidence>
<dbReference type="InParanoid" id="A0A1V8SLF0"/>
<comment type="caution">
    <text evidence="2">The sequence shown here is derived from an EMBL/GenBank/DDBJ whole genome shotgun (WGS) entry which is preliminary data.</text>
</comment>
<name>A0A1V8SLF0_9PEZI</name>
<evidence type="ECO:0000256" key="1">
    <source>
        <dbReference type="SAM" id="MobiDB-lite"/>
    </source>
</evidence>
<accession>A0A1V8SLF0</accession>
<feature type="region of interest" description="Disordered" evidence="1">
    <location>
        <begin position="37"/>
        <end position="201"/>
    </location>
</feature>
<feature type="compositionally biased region" description="Basic and acidic residues" evidence="1">
    <location>
        <begin position="144"/>
        <end position="173"/>
    </location>
</feature>
<protein>
    <submittedName>
        <fullName evidence="2">Uncharacterized protein</fullName>
    </submittedName>
</protein>
<organism evidence="2 3">
    <name type="scientific">Cryoendolithus antarcticus</name>
    <dbReference type="NCBI Taxonomy" id="1507870"/>
    <lineage>
        <taxon>Eukaryota</taxon>
        <taxon>Fungi</taxon>
        <taxon>Dikarya</taxon>
        <taxon>Ascomycota</taxon>
        <taxon>Pezizomycotina</taxon>
        <taxon>Dothideomycetes</taxon>
        <taxon>Dothideomycetidae</taxon>
        <taxon>Cladosporiales</taxon>
        <taxon>Cladosporiaceae</taxon>
        <taxon>Cryoendolithus</taxon>
    </lineage>
</organism>